<dbReference type="GO" id="GO:0003824">
    <property type="term" value="F:catalytic activity"/>
    <property type="evidence" value="ECO:0007669"/>
    <property type="project" value="UniProtKB-ARBA"/>
</dbReference>
<keyword evidence="1" id="KW-0812">Transmembrane</keyword>
<gene>
    <name evidence="2" type="ORF">O181_081983</name>
</gene>
<evidence type="ECO:0000256" key="1">
    <source>
        <dbReference type="SAM" id="Phobius"/>
    </source>
</evidence>
<dbReference type="SUPFAM" id="SSF48208">
    <property type="entry name" value="Six-hairpin glycosidases"/>
    <property type="match status" value="1"/>
</dbReference>
<dbReference type="Proteomes" id="UP000765509">
    <property type="component" value="Unassembled WGS sequence"/>
</dbReference>
<dbReference type="InterPro" id="IPR008928">
    <property type="entry name" value="6-hairpin_glycosidase_sf"/>
</dbReference>
<dbReference type="OrthoDB" id="7771656at2759"/>
<dbReference type="EMBL" id="AVOT02046990">
    <property type="protein sequence ID" value="MBW0542268.1"/>
    <property type="molecule type" value="Genomic_DNA"/>
</dbReference>
<evidence type="ECO:0000313" key="2">
    <source>
        <dbReference type="EMBL" id="MBW0542268.1"/>
    </source>
</evidence>
<proteinExistence type="predicted"/>
<dbReference type="InterPro" id="IPR012341">
    <property type="entry name" value="6hp_glycosidase-like_sf"/>
</dbReference>
<dbReference type="SMART" id="SM01149">
    <property type="entry name" value="DUF1237"/>
    <property type="match status" value="1"/>
</dbReference>
<dbReference type="Gene3D" id="1.50.10.10">
    <property type="match status" value="1"/>
</dbReference>
<dbReference type="Pfam" id="PF06824">
    <property type="entry name" value="Glyco_hydro_125"/>
    <property type="match status" value="1"/>
</dbReference>
<keyword evidence="1" id="KW-1133">Transmembrane helix</keyword>
<name>A0A9Q3FLM0_9BASI</name>
<evidence type="ECO:0008006" key="4">
    <source>
        <dbReference type="Google" id="ProtNLM"/>
    </source>
</evidence>
<comment type="caution">
    <text evidence="2">The sequence shown here is derived from an EMBL/GenBank/DDBJ whole genome shotgun (WGS) entry which is preliminary data.</text>
</comment>
<evidence type="ECO:0000313" key="3">
    <source>
        <dbReference type="Proteomes" id="UP000765509"/>
    </source>
</evidence>
<dbReference type="PANTHER" id="PTHR31047:SF0">
    <property type="entry name" value="MEIOTICALLY UP-REGULATED GENE 157 PROTEIN"/>
    <property type="match status" value="1"/>
</dbReference>
<feature type="transmembrane region" description="Helical" evidence="1">
    <location>
        <begin position="526"/>
        <end position="548"/>
    </location>
</feature>
<accession>A0A9Q3FLM0</accession>
<protein>
    <recommendedName>
        <fullName evidence="4">Glycoside hydrolase family 125 protein</fullName>
    </recommendedName>
</protein>
<dbReference type="InterPro" id="IPR008313">
    <property type="entry name" value="GH125"/>
</dbReference>
<organism evidence="2 3">
    <name type="scientific">Austropuccinia psidii MF-1</name>
    <dbReference type="NCBI Taxonomy" id="1389203"/>
    <lineage>
        <taxon>Eukaryota</taxon>
        <taxon>Fungi</taxon>
        <taxon>Dikarya</taxon>
        <taxon>Basidiomycota</taxon>
        <taxon>Pucciniomycotina</taxon>
        <taxon>Pucciniomycetes</taxon>
        <taxon>Pucciniales</taxon>
        <taxon>Sphaerophragmiaceae</taxon>
        <taxon>Austropuccinia</taxon>
    </lineage>
</organism>
<dbReference type="AlphaFoldDB" id="A0A9Q3FLM0"/>
<sequence length="568" mass="64082">MVLLAHFLRSFAAITTVGLLQIPSSVPLNFSNPLAYDPLVCPPTQPNLTNGQKIPPRRPRPLCRTFNSTYLEAVLKEIKPRFQNSDLATLFENALTLTLDTTIRWYDPQVPLTFPTTGQFPHGWLRNATHQLNVYLPFMHHDSELQKLALGFINFLSGYITNCYKELDFYQLDERFAQSIPFSKSVISCDLPLADTAEFLSISMSYYQSTGDSKFMTQNWIDVVERILSSYQGLGRQFISNLNFSDPLISITFPKNETVHHGLLMDAINEFGDKVSSRANVPINCLIATQTQRAALFLKDVANNTNLASKASQISQQIRQAVEKQAVVKHPVWGLVYAYEVDPYGSRAIMDDARVPSLLSLPYFGYTGLANPIYLTTRKMILSPKGNPYLFHGQQAAGIGSPSTVIPQIWPMSLVSKLMSSESDYEIRDALNTLLITAEGHGYISQTFNAHRKNDYTKPYYAWANSYFAEAILYLAEKKPHLIFSDGRPYQVSIRGNLANYGALGQQSPNVVHAIMTNYNRPHTRLIYVAGLLVLILLSWVFGVKSFWRKLKGPKNKDRPYMLLKHGD</sequence>
<reference evidence="2" key="1">
    <citation type="submission" date="2021-03" db="EMBL/GenBank/DDBJ databases">
        <title>Draft genome sequence of rust myrtle Austropuccinia psidii MF-1, a brazilian biotype.</title>
        <authorList>
            <person name="Quecine M.C."/>
            <person name="Pachon D.M.R."/>
            <person name="Bonatelli M.L."/>
            <person name="Correr F.H."/>
            <person name="Franceschini L.M."/>
            <person name="Leite T.F."/>
            <person name="Margarido G.R.A."/>
            <person name="Almeida C.A."/>
            <person name="Ferrarezi J.A."/>
            <person name="Labate C.A."/>
        </authorList>
    </citation>
    <scope>NUCLEOTIDE SEQUENCE</scope>
    <source>
        <strain evidence="2">MF-1</strain>
    </source>
</reference>
<dbReference type="PANTHER" id="PTHR31047">
    <property type="entry name" value="MEIOTICALLY UP-REGULATED GENE 157 PROTEIN"/>
    <property type="match status" value="1"/>
</dbReference>
<dbReference type="GO" id="GO:0005975">
    <property type="term" value="P:carbohydrate metabolic process"/>
    <property type="evidence" value="ECO:0007669"/>
    <property type="project" value="InterPro"/>
</dbReference>
<keyword evidence="1" id="KW-0472">Membrane</keyword>
<keyword evidence="3" id="KW-1185">Reference proteome</keyword>